<evidence type="ECO:0000259" key="13">
    <source>
        <dbReference type="PROSITE" id="PS50893"/>
    </source>
</evidence>
<dbReference type="InterPro" id="IPR017871">
    <property type="entry name" value="ABC_transporter-like_CS"/>
</dbReference>
<feature type="region of interest" description="Disordered" evidence="12">
    <location>
        <begin position="511"/>
        <end position="530"/>
    </location>
</feature>
<dbReference type="InterPro" id="IPR032781">
    <property type="entry name" value="ABC_tran_Xtn"/>
</dbReference>
<dbReference type="KEGG" id="lpav:PLANPX_2144"/>
<dbReference type="PANTHER" id="PTHR42855:SF1">
    <property type="entry name" value="ABC TRANSPORTER DOMAIN-CONTAINING PROTEIN"/>
    <property type="match status" value="1"/>
</dbReference>
<evidence type="ECO:0000256" key="2">
    <source>
        <dbReference type="ARBA" id="ARBA00022737"/>
    </source>
</evidence>
<evidence type="ECO:0000256" key="5">
    <source>
        <dbReference type="ARBA" id="ARBA00022801"/>
    </source>
</evidence>
<comment type="catalytic activity">
    <reaction evidence="9 11">
        <text>ATP + H2O = ADP + phosphate + H(+)</text>
        <dbReference type="Rhea" id="RHEA:13065"/>
        <dbReference type="ChEBI" id="CHEBI:15377"/>
        <dbReference type="ChEBI" id="CHEBI:15378"/>
        <dbReference type="ChEBI" id="CHEBI:30616"/>
        <dbReference type="ChEBI" id="CHEBI:43474"/>
        <dbReference type="ChEBI" id="CHEBI:456216"/>
    </reaction>
</comment>
<dbReference type="SMART" id="SM00382">
    <property type="entry name" value="AAA"/>
    <property type="match status" value="2"/>
</dbReference>
<reference evidence="15" key="1">
    <citation type="submission" date="2019-10" db="EMBL/GenBank/DDBJ databases">
        <title>Lacipirellula parvula gen. nov., sp. nov., representing a lineage of planctomycetes widespread in freshwater anoxic habitats, and description of the family Lacipirellulaceae.</title>
        <authorList>
            <person name="Dedysh S.N."/>
            <person name="Kulichevskaya I.S."/>
            <person name="Beletsky A.V."/>
            <person name="Rakitin A.L."/>
            <person name="Mardanov A.V."/>
            <person name="Ivanova A.A."/>
            <person name="Saltykova V.X."/>
            <person name="Rijpstra W.I.C."/>
            <person name="Sinninghe Damste J.S."/>
            <person name="Ravin N.V."/>
        </authorList>
    </citation>
    <scope>NUCLEOTIDE SEQUENCE [LARGE SCALE GENOMIC DNA]</scope>
    <source>
        <strain evidence="15">PX69</strain>
    </source>
</reference>
<dbReference type="Pfam" id="PF00005">
    <property type="entry name" value="ABC_tran"/>
    <property type="match status" value="2"/>
</dbReference>
<dbReference type="GO" id="GO:0016887">
    <property type="term" value="F:ATP hydrolysis activity"/>
    <property type="evidence" value="ECO:0007669"/>
    <property type="project" value="UniProtKB-UniRule"/>
</dbReference>
<protein>
    <recommendedName>
        <fullName evidence="11">ATP-binding protein Uup</fullName>
        <ecNumber evidence="11">3.6.1.-</ecNumber>
    </recommendedName>
</protein>
<comment type="similarity">
    <text evidence="10 11">Belongs to the ABC transporter superfamily. ABCF family. Uup subfamily.</text>
</comment>
<evidence type="ECO:0000256" key="10">
    <source>
        <dbReference type="ARBA" id="ARBA00061478"/>
    </source>
</evidence>
<dbReference type="EC" id="3.6.1.-" evidence="11"/>
<dbReference type="InterPro" id="IPR043686">
    <property type="entry name" value="Uup"/>
</dbReference>
<dbReference type="Pfam" id="PF16326">
    <property type="entry name" value="ABC_tran_CTD"/>
    <property type="match status" value="1"/>
</dbReference>
<feature type="binding site" evidence="11">
    <location>
        <begin position="36"/>
        <end position="43"/>
    </location>
    <ligand>
        <name>ATP</name>
        <dbReference type="ChEBI" id="CHEBI:30616"/>
        <label>1</label>
    </ligand>
</feature>
<dbReference type="GO" id="GO:0043022">
    <property type="term" value="F:ribosome binding"/>
    <property type="evidence" value="ECO:0007669"/>
    <property type="project" value="UniProtKB-UniRule"/>
</dbReference>
<evidence type="ECO:0000313" key="15">
    <source>
        <dbReference type="Proteomes" id="UP000326837"/>
    </source>
</evidence>
<feature type="domain" description="ABC transporter" evidence="13">
    <location>
        <begin position="4"/>
        <end position="222"/>
    </location>
</feature>
<dbReference type="GO" id="GO:0003677">
    <property type="term" value="F:DNA binding"/>
    <property type="evidence" value="ECO:0007669"/>
    <property type="project" value="UniProtKB-UniRule"/>
</dbReference>
<keyword evidence="2 11" id="KW-0677">Repeat</keyword>
<dbReference type="Gene3D" id="1.10.287.380">
    <property type="entry name" value="Valyl-tRNA synthetase, C-terminal domain"/>
    <property type="match status" value="1"/>
</dbReference>
<sequence>MPQITLNNVTIAYTGHALLDGVTCHIEPGQHIGLLGRNGCGKTTLMRMVAGMEQPDHGSVDLYPGTRVALLPQDVPEGISGDVHSIVASGVHELAAKHESEWEEEQRIERTLRDMQLDGTADFQSLSTGMKRRVLLAKAIAGEADVLLLDEPTNHLDVSSIVWLEDFLARWRGTLLFVTHDRAFLTKLAERILEIDRGKIFDWSCDYPTFLVRKEEALAAEEKQNALFDKKLAQEEVWIRQGIKARRTRNEGRVRALQELRRIRSQRRDVVGNVQLDIDDGERSGALVLKTEGASFGYGDRVIIRDLTTSIMRGDKVGIIGPNGAGKSTLLKGLLGQLAPLDGSVRQGTNLQIAYFDQTRDQLDPNQTAEDNVGEGKSSITIAGKTKHIIGYLQDFLFTSEQARQPIRFFSGGQRNRLLLAKLFAKPANLLVMDEPTNDLDSETLELLEQRLVGYEGTVLMVSHDRAFLNNVVGSTLAFEGDTLREYVGGYDDWLRQSRASASREVTAAAQSTAKSAASPSAAPTAAVAGGEKKKLNFKDQRELEQLPGKIEKLEAKLAKIHEEMAKPEFFKQAGATLAVKQTEERAASTELTAAYARWEELEALRG</sequence>
<dbReference type="PANTHER" id="PTHR42855">
    <property type="entry name" value="ABC TRANSPORTER ATP-BINDING SUBUNIT"/>
    <property type="match status" value="1"/>
</dbReference>
<dbReference type="PROSITE" id="PS00211">
    <property type="entry name" value="ABC_TRANSPORTER_1"/>
    <property type="match status" value="1"/>
</dbReference>
<gene>
    <name evidence="11" type="primary">uup</name>
    <name evidence="14" type="ORF">PLANPX_2144</name>
</gene>
<dbReference type="InterPro" id="IPR003593">
    <property type="entry name" value="AAA+_ATPase"/>
</dbReference>
<organism evidence="14 15">
    <name type="scientific">Lacipirellula parvula</name>
    <dbReference type="NCBI Taxonomy" id="2650471"/>
    <lineage>
        <taxon>Bacteria</taxon>
        <taxon>Pseudomonadati</taxon>
        <taxon>Planctomycetota</taxon>
        <taxon>Planctomycetia</taxon>
        <taxon>Pirellulales</taxon>
        <taxon>Lacipirellulaceae</taxon>
        <taxon>Lacipirellula</taxon>
    </lineage>
</organism>
<dbReference type="PROSITE" id="PS50893">
    <property type="entry name" value="ABC_TRANSPORTER_2"/>
    <property type="match status" value="2"/>
</dbReference>
<evidence type="ECO:0000256" key="7">
    <source>
        <dbReference type="ARBA" id="ARBA00023125"/>
    </source>
</evidence>
<name>A0A5K7X9K1_9BACT</name>
<dbReference type="RefSeq" id="WP_152098479.1">
    <property type="nucleotide sequence ID" value="NZ_AP021861.1"/>
</dbReference>
<feature type="compositionally biased region" description="Low complexity" evidence="12">
    <location>
        <begin position="511"/>
        <end position="529"/>
    </location>
</feature>
<dbReference type="FunFam" id="3.40.50.300:FF:000309">
    <property type="entry name" value="ABC transporter ATP-binding protein"/>
    <property type="match status" value="1"/>
</dbReference>
<evidence type="ECO:0000256" key="9">
    <source>
        <dbReference type="ARBA" id="ARBA00049360"/>
    </source>
</evidence>
<dbReference type="Gene3D" id="3.40.50.300">
    <property type="entry name" value="P-loop containing nucleotide triphosphate hydrolases"/>
    <property type="match status" value="2"/>
</dbReference>
<dbReference type="FunFam" id="3.40.50.300:FF:000011">
    <property type="entry name" value="Putative ABC transporter ATP-binding component"/>
    <property type="match status" value="1"/>
</dbReference>
<dbReference type="SUPFAM" id="SSF52540">
    <property type="entry name" value="P-loop containing nucleoside triphosphate hydrolases"/>
    <property type="match status" value="2"/>
</dbReference>
<dbReference type="InterPro" id="IPR032524">
    <property type="entry name" value="ABC_tran_C"/>
</dbReference>
<dbReference type="EMBL" id="AP021861">
    <property type="protein sequence ID" value="BBO32532.1"/>
    <property type="molecule type" value="Genomic_DNA"/>
</dbReference>
<dbReference type="InterPro" id="IPR003439">
    <property type="entry name" value="ABC_transporter-like_ATP-bd"/>
</dbReference>
<dbReference type="GO" id="GO:0006281">
    <property type="term" value="P:DNA repair"/>
    <property type="evidence" value="ECO:0007669"/>
    <property type="project" value="UniProtKB-KW"/>
</dbReference>
<keyword evidence="1 11" id="KW-0963">Cytoplasm</keyword>
<dbReference type="InterPro" id="IPR037118">
    <property type="entry name" value="Val-tRNA_synth_C_sf"/>
</dbReference>
<evidence type="ECO:0000256" key="4">
    <source>
        <dbReference type="ARBA" id="ARBA00022763"/>
    </source>
</evidence>
<evidence type="ECO:0000256" key="12">
    <source>
        <dbReference type="SAM" id="MobiDB-lite"/>
    </source>
</evidence>
<comment type="subcellular location">
    <subcellularLocation>
        <location evidence="11">Cytoplasm</location>
    </subcellularLocation>
    <text evidence="11">Associates with ribosomes.</text>
</comment>
<comment type="function">
    <text evidence="11">Probably plays a role in ribosome assembly or function. May be involved in resolution of branched DNA intermediates that result from template switching in postreplication gaps. Binds DNA and has ATPase activity.</text>
</comment>
<keyword evidence="8 11" id="KW-0234">DNA repair</keyword>
<dbReference type="CDD" id="cd03221">
    <property type="entry name" value="ABCF_EF-3"/>
    <property type="match status" value="2"/>
</dbReference>
<accession>A0A5K7X9K1</accession>
<keyword evidence="4 11" id="KW-0227">DNA damage</keyword>
<keyword evidence="5 11" id="KW-0378">Hydrolase</keyword>
<evidence type="ECO:0000256" key="1">
    <source>
        <dbReference type="ARBA" id="ARBA00022490"/>
    </source>
</evidence>
<dbReference type="Pfam" id="PF12848">
    <property type="entry name" value="ABC_tran_Xtn"/>
    <property type="match status" value="1"/>
</dbReference>
<evidence type="ECO:0000256" key="3">
    <source>
        <dbReference type="ARBA" id="ARBA00022741"/>
    </source>
</evidence>
<evidence type="ECO:0000313" key="14">
    <source>
        <dbReference type="EMBL" id="BBO32532.1"/>
    </source>
</evidence>
<evidence type="ECO:0000256" key="6">
    <source>
        <dbReference type="ARBA" id="ARBA00022840"/>
    </source>
</evidence>
<dbReference type="GO" id="GO:0005524">
    <property type="term" value="F:ATP binding"/>
    <property type="evidence" value="ECO:0007669"/>
    <property type="project" value="UniProtKB-UniRule"/>
</dbReference>
<proteinExistence type="inferred from homology"/>
<dbReference type="Proteomes" id="UP000326837">
    <property type="component" value="Chromosome"/>
</dbReference>
<keyword evidence="15" id="KW-1185">Reference proteome</keyword>
<dbReference type="InterPro" id="IPR051309">
    <property type="entry name" value="ABCF_ATPase"/>
</dbReference>
<keyword evidence="3 11" id="KW-0547">Nucleotide-binding</keyword>
<dbReference type="InterPro" id="IPR027417">
    <property type="entry name" value="P-loop_NTPase"/>
</dbReference>
<dbReference type="AlphaFoldDB" id="A0A5K7X9K1"/>
<keyword evidence="7 11" id="KW-0238">DNA-binding</keyword>
<dbReference type="GO" id="GO:0005737">
    <property type="term" value="C:cytoplasm"/>
    <property type="evidence" value="ECO:0007669"/>
    <property type="project" value="UniProtKB-SubCell"/>
</dbReference>
<evidence type="ECO:0000256" key="8">
    <source>
        <dbReference type="ARBA" id="ARBA00023204"/>
    </source>
</evidence>
<feature type="domain" description="ABC transporter" evidence="13">
    <location>
        <begin position="289"/>
        <end position="506"/>
    </location>
</feature>
<evidence type="ECO:0000256" key="11">
    <source>
        <dbReference type="HAMAP-Rule" id="MF_00848"/>
    </source>
</evidence>
<feature type="binding site" evidence="11">
    <location>
        <begin position="321"/>
        <end position="328"/>
    </location>
    <ligand>
        <name>ATP</name>
        <dbReference type="ChEBI" id="CHEBI:30616"/>
        <label>2</label>
    </ligand>
</feature>
<keyword evidence="6 11" id="KW-0067">ATP-binding</keyword>
<dbReference type="HAMAP" id="MF_00848">
    <property type="entry name" value="Uup"/>
    <property type="match status" value="1"/>
</dbReference>